<proteinExistence type="predicted"/>
<dbReference type="Proteomes" id="UP001497493">
    <property type="component" value="Chromosome"/>
</dbReference>
<dbReference type="PANTHER" id="PTHR30600">
    <property type="entry name" value="CYTOCHROME C PEROXIDASE-RELATED"/>
    <property type="match status" value="1"/>
</dbReference>
<name>A0ABP1C8W3_9GAMM</name>
<evidence type="ECO:0000256" key="1">
    <source>
        <dbReference type="ARBA" id="ARBA00004196"/>
    </source>
</evidence>
<evidence type="ECO:0000256" key="7">
    <source>
        <dbReference type="SAM" id="MobiDB-lite"/>
    </source>
</evidence>
<dbReference type="SUPFAM" id="SSF46626">
    <property type="entry name" value="Cytochrome c"/>
    <property type="match status" value="2"/>
</dbReference>
<evidence type="ECO:0000259" key="8">
    <source>
        <dbReference type="PROSITE" id="PS51007"/>
    </source>
</evidence>
<keyword evidence="4" id="KW-0560">Oxidoreductase</keyword>
<organism evidence="9 10">
    <name type="scientific">Candidatus Methylocalor cossyra</name>
    <dbReference type="NCBI Taxonomy" id="3108543"/>
    <lineage>
        <taxon>Bacteria</taxon>
        <taxon>Pseudomonadati</taxon>
        <taxon>Pseudomonadota</taxon>
        <taxon>Gammaproteobacteria</taxon>
        <taxon>Methylococcales</taxon>
        <taxon>Methylococcaceae</taxon>
        <taxon>Candidatus Methylocalor</taxon>
    </lineage>
</organism>
<dbReference type="InterPro" id="IPR009056">
    <property type="entry name" value="Cyt_c-like_dom"/>
</dbReference>
<reference evidence="9 10" key="1">
    <citation type="submission" date="2024-04" db="EMBL/GenBank/DDBJ databases">
        <authorList>
            <person name="Cremers G."/>
        </authorList>
    </citation>
    <scope>NUCLEOTIDE SEQUENCE [LARGE SCALE GENOMIC DNA]</scope>
    <source>
        <strain evidence="9">MeCH1-AG</strain>
    </source>
</reference>
<keyword evidence="10" id="KW-1185">Reference proteome</keyword>
<accession>A0ABP1C8W3</accession>
<keyword evidence="5 6" id="KW-0408">Iron</keyword>
<feature type="domain" description="Cytochrome c" evidence="8">
    <location>
        <begin position="434"/>
        <end position="549"/>
    </location>
</feature>
<protein>
    <submittedName>
        <fullName evidence="9">Cytochrome c peroxidase family protein</fullName>
    </submittedName>
</protein>
<dbReference type="Pfam" id="PF03150">
    <property type="entry name" value="CCP_MauG"/>
    <property type="match status" value="1"/>
</dbReference>
<evidence type="ECO:0000313" key="10">
    <source>
        <dbReference type="Proteomes" id="UP001497493"/>
    </source>
</evidence>
<comment type="subcellular location">
    <subcellularLocation>
        <location evidence="1">Cell envelope</location>
    </subcellularLocation>
</comment>
<dbReference type="EMBL" id="OZ026884">
    <property type="protein sequence ID" value="CAL1239695.1"/>
    <property type="molecule type" value="Genomic_DNA"/>
</dbReference>
<dbReference type="PROSITE" id="PS51007">
    <property type="entry name" value="CYTC"/>
    <property type="match status" value="1"/>
</dbReference>
<keyword evidence="9" id="KW-0575">Peroxidase</keyword>
<evidence type="ECO:0000256" key="5">
    <source>
        <dbReference type="ARBA" id="ARBA00023004"/>
    </source>
</evidence>
<feature type="region of interest" description="Disordered" evidence="7">
    <location>
        <begin position="704"/>
        <end position="726"/>
    </location>
</feature>
<keyword evidence="2 6" id="KW-0349">Heme</keyword>
<dbReference type="InterPro" id="IPR036909">
    <property type="entry name" value="Cyt_c-like_dom_sf"/>
</dbReference>
<evidence type="ECO:0000256" key="2">
    <source>
        <dbReference type="ARBA" id="ARBA00022617"/>
    </source>
</evidence>
<sequence>MSHTPLAPTVAHAFGQLPFLALLLVFPGAVPPVQAHGALVFPFSLKEVRPPEIPGLGRVVKNRKAALVLGKALFWDMNVGSDGMACASCHFHAGADNRVKNVLNPGGKRTLTDARGTALYPALGPGFKPTASGAPGGPNYTMTAADFPFVQFQDPNDGGSPTTAETDNVMSSPGTFAGEFRAATKTGPGFDDCDRTGHDGLFQVGGIRTRQVEPRHTPTVINAALFHRQFWDGRASNVFNGVNGEGLRDPEAAVWLYVNGRSKRQKLRLQNSALASQAVVPPISNQEMSCNGRTFPDIGRRLLHRRALERQAVHPEDSVLARWRSPQGNGLRPTYAQLIRKAFHSRYWAGKASRNNPAMFGEPAHSGAPYSHMEANFALFFGLAVQEYLRTLISDQAPVDSDKVQVCFDGQELHPTANCPSPNFLIEAPRAMTSAQLRGLQHFINAHCILCHTGPLASTAISPEIVTVSGKKKLRPRPGSYTLVDRTNDPLGGVRLMDVGFANTGVTHYSFDPGIGADSANNPGRPLSFARQYLSQLVGNPGGVFEDLKVRPCLFTVPFQRASKSDPYGFPDSQLQPDPQGAVGCTLPQLAVIPTPEAAAAQAAKAEASGESLLRAGVAGTFKIPTLRNVELTAPYFHNGSALSLNQVIDFYKRAGNYSSRDKVVEMPTLSDIIGNDQGPKNDLIAFLKALTDERVRDEAAPFDHPQLRVPNGHRGDHRAVRDDDRDGLADDAMLEIPAVGRRGRTAQGLAPIQPLQDTIPGANRIP</sequence>
<evidence type="ECO:0000256" key="6">
    <source>
        <dbReference type="PROSITE-ProRule" id="PRU00433"/>
    </source>
</evidence>
<dbReference type="InterPro" id="IPR004852">
    <property type="entry name" value="Di-haem_cyt_c_peroxidsae"/>
</dbReference>
<evidence type="ECO:0000313" key="9">
    <source>
        <dbReference type="EMBL" id="CAL1239695.1"/>
    </source>
</evidence>
<evidence type="ECO:0000256" key="4">
    <source>
        <dbReference type="ARBA" id="ARBA00023002"/>
    </source>
</evidence>
<evidence type="ECO:0000256" key="3">
    <source>
        <dbReference type="ARBA" id="ARBA00022723"/>
    </source>
</evidence>
<dbReference type="InterPro" id="IPR051395">
    <property type="entry name" value="Cytochrome_c_Peroxidase/MauG"/>
</dbReference>
<dbReference type="RefSeq" id="WP_348759236.1">
    <property type="nucleotide sequence ID" value="NZ_OZ026884.1"/>
</dbReference>
<dbReference type="GO" id="GO:0004601">
    <property type="term" value="F:peroxidase activity"/>
    <property type="evidence" value="ECO:0007669"/>
    <property type="project" value="UniProtKB-KW"/>
</dbReference>
<keyword evidence="3 6" id="KW-0479">Metal-binding</keyword>
<dbReference type="Gene3D" id="1.10.760.10">
    <property type="entry name" value="Cytochrome c-like domain"/>
    <property type="match status" value="2"/>
</dbReference>
<feature type="compositionally biased region" description="Basic and acidic residues" evidence="7">
    <location>
        <begin position="714"/>
        <end position="726"/>
    </location>
</feature>
<gene>
    <name evidence="9" type="ORF">MECH1_V1_0919</name>
</gene>